<dbReference type="PANTHER" id="PTHR10218">
    <property type="entry name" value="GTP-BINDING PROTEIN ALPHA SUBUNIT"/>
    <property type="match status" value="1"/>
</dbReference>
<feature type="binding site" evidence="6">
    <location>
        <position position="354"/>
    </location>
    <ligand>
        <name>Mg(2+)</name>
        <dbReference type="ChEBI" id="CHEBI:18420"/>
    </ligand>
</feature>
<sequence length="544" mass="61159">MVLDLESSDPLAAAIAPPPNETPEQRWAREQREAQARRISEQIDEQIRAEKQAMKKRKPMKLLLLGQSESGKSTTVKNFQLAYAYDAFLAERAAWRAVIHLNLVRSVNGILDVLYRELPEKAFTTDSGARSYTPGLDLGPLDADIDEEEDEREFAGFSECPLTDSHRALMLRLGPLRKVQRDLERFLGAASSEEVHTGGVDAAPWNTGGWRPREFAVTARSGWKAALGRMKTAGRMSFDSTMRRSESHRRSDGAAQDAQKQKTAGHSSVAKSSSSARYSEKSDDAEVESAADIIATCAEDMWALWTDNTVRAILDKRSMRPEEGPGFFLNDVMRVAARGYEPTEDDVVRARLRTMGVQEHRIMVEKGTEAGYEWIIYDVGGARSLNSNGLATQRHAWYPYFDDINAIIFLAPISCFDERLAEDKRVNRLQDSLLLWKAVCSTKLLAKVQLILFLNKCDLLEKKLARGVRVVDYIPTFGSKPNDLEHVSRYFRSQFKDISARHSPTPRTFYSFLTTAVDTKATRITVATVREGIQRNNLKSAVLF</sequence>
<dbReference type="PANTHER" id="PTHR10218:SF360">
    <property type="entry name" value="GUANINE NUCLEOTIDE-BINDING PROTEIN SUBUNIT ALPHA HOMOLOG"/>
    <property type="match status" value="1"/>
</dbReference>
<feature type="region of interest" description="Disordered" evidence="7">
    <location>
        <begin position="1"/>
        <end position="39"/>
    </location>
</feature>
<evidence type="ECO:0000256" key="2">
    <source>
        <dbReference type="ARBA" id="ARBA00022741"/>
    </source>
</evidence>
<dbReference type="FunFam" id="3.40.50.300:FF:000692">
    <property type="entry name" value="Guanine nucleotide-binding protein subunit alpha"/>
    <property type="match status" value="1"/>
</dbReference>
<dbReference type="AlphaFoldDB" id="A0A1Y2IJB5"/>
<dbReference type="GO" id="GO:0001664">
    <property type="term" value="F:G protein-coupled receptor binding"/>
    <property type="evidence" value="ECO:0007669"/>
    <property type="project" value="TreeGrafter"/>
</dbReference>
<dbReference type="OrthoDB" id="5817230at2759"/>
<dbReference type="GO" id="GO:0005525">
    <property type="term" value="F:GTP binding"/>
    <property type="evidence" value="ECO:0007669"/>
    <property type="project" value="UniProtKB-KW"/>
</dbReference>
<evidence type="ECO:0000256" key="7">
    <source>
        <dbReference type="SAM" id="MobiDB-lite"/>
    </source>
</evidence>
<organism evidence="8 9">
    <name type="scientific">Trametes coccinea (strain BRFM310)</name>
    <name type="common">Pycnoporus coccineus</name>
    <dbReference type="NCBI Taxonomy" id="1353009"/>
    <lineage>
        <taxon>Eukaryota</taxon>
        <taxon>Fungi</taxon>
        <taxon>Dikarya</taxon>
        <taxon>Basidiomycota</taxon>
        <taxon>Agaricomycotina</taxon>
        <taxon>Agaricomycetes</taxon>
        <taxon>Polyporales</taxon>
        <taxon>Polyporaceae</taxon>
        <taxon>Trametes</taxon>
    </lineage>
</organism>
<dbReference type="GO" id="GO:0003924">
    <property type="term" value="F:GTPase activity"/>
    <property type="evidence" value="ECO:0007669"/>
    <property type="project" value="InterPro"/>
</dbReference>
<keyword evidence="1 6" id="KW-0479">Metal-binding</keyword>
<feature type="compositionally biased region" description="Basic and acidic residues" evidence="7">
    <location>
        <begin position="241"/>
        <end position="252"/>
    </location>
</feature>
<dbReference type="GO" id="GO:0046872">
    <property type="term" value="F:metal ion binding"/>
    <property type="evidence" value="ECO:0007669"/>
    <property type="project" value="UniProtKB-KW"/>
</dbReference>
<evidence type="ECO:0000313" key="8">
    <source>
        <dbReference type="EMBL" id="OSD01266.1"/>
    </source>
</evidence>
<dbReference type="GO" id="GO:0031683">
    <property type="term" value="F:G-protein beta/gamma-subunit complex binding"/>
    <property type="evidence" value="ECO:0007669"/>
    <property type="project" value="InterPro"/>
</dbReference>
<dbReference type="PRINTS" id="PR00318">
    <property type="entry name" value="GPROTEINA"/>
</dbReference>
<dbReference type="SUPFAM" id="SSF47895">
    <property type="entry name" value="Transducin (alpha subunit), insertion domain"/>
    <property type="match status" value="1"/>
</dbReference>
<dbReference type="STRING" id="1353009.A0A1Y2IJB5"/>
<dbReference type="EMBL" id="KZ084112">
    <property type="protein sequence ID" value="OSD01266.1"/>
    <property type="molecule type" value="Genomic_DNA"/>
</dbReference>
<name>A0A1Y2IJB5_TRAC3</name>
<dbReference type="InterPro" id="IPR001019">
    <property type="entry name" value="Gprotein_alpha_su"/>
</dbReference>
<dbReference type="InterPro" id="IPR027417">
    <property type="entry name" value="P-loop_NTPase"/>
</dbReference>
<dbReference type="PROSITE" id="PS51882">
    <property type="entry name" value="G_ALPHA"/>
    <property type="match status" value="1"/>
</dbReference>
<evidence type="ECO:0000256" key="5">
    <source>
        <dbReference type="PIRSR" id="PIRSR601019-1"/>
    </source>
</evidence>
<keyword evidence="6" id="KW-0460">Magnesium</keyword>
<keyword evidence="9" id="KW-1185">Reference proteome</keyword>
<evidence type="ECO:0000256" key="1">
    <source>
        <dbReference type="ARBA" id="ARBA00022723"/>
    </source>
</evidence>
<feature type="binding site" evidence="5">
    <location>
        <begin position="455"/>
        <end position="458"/>
    </location>
    <ligand>
        <name>GTP</name>
        <dbReference type="ChEBI" id="CHEBI:37565"/>
    </ligand>
</feature>
<dbReference type="Gene3D" id="3.40.50.300">
    <property type="entry name" value="P-loop containing nucleotide triphosphate hydrolases"/>
    <property type="match status" value="2"/>
</dbReference>
<evidence type="ECO:0000256" key="6">
    <source>
        <dbReference type="PIRSR" id="PIRSR601019-2"/>
    </source>
</evidence>
<reference evidence="8 9" key="1">
    <citation type="journal article" date="2015" name="Biotechnol. Biofuels">
        <title>Enhanced degradation of softwood versus hardwood by the white-rot fungus Pycnoporus coccineus.</title>
        <authorList>
            <person name="Couturier M."/>
            <person name="Navarro D."/>
            <person name="Chevret D."/>
            <person name="Henrissat B."/>
            <person name="Piumi F."/>
            <person name="Ruiz-Duenas F.J."/>
            <person name="Martinez A.T."/>
            <person name="Grigoriev I.V."/>
            <person name="Riley R."/>
            <person name="Lipzen A."/>
            <person name="Berrin J.G."/>
            <person name="Master E.R."/>
            <person name="Rosso M.N."/>
        </authorList>
    </citation>
    <scope>NUCLEOTIDE SEQUENCE [LARGE SCALE GENOMIC DNA]</scope>
    <source>
        <strain evidence="8 9">BRFM310</strain>
    </source>
</reference>
<keyword evidence="4" id="KW-0807">Transducer</keyword>
<feature type="compositionally biased region" description="Basic and acidic residues" evidence="7">
    <location>
        <begin position="23"/>
        <end position="39"/>
    </location>
</feature>
<protein>
    <submittedName>
        <fullName evidence="8">G-alpha-domain-containing protein</fullName>
    </submittedName>
</protein>
<feature type="compositionally biased region" description="Low complexity" evidence="7">
    <location>
        <begin position="267"/>
        <end position="277"/>
    </location>
</feature>
<keyword evidence="3 5" id="KW-0342">GTP-binding</keyword>
<dbReference type="GO" id="GO:0007188">
    <property type="term" value="P:adenylate cyclase-modulating G protein-coupled receptor signaling pathway"/>
    <property type="evidence" value="ECO:0007669"/>
    <property type="project" value="TreeGrafter"/>
</dbReference>
<evidence type="ECO:0000256" key="4">
    <source>
        <dbReference type="ARBA" id="ARBA00023224"/>
    </source>
</evidence>
<feature type="binding site" evidence="5">
    <location>
        <position position="516"/>
    </location>
    <ligand>
        <name>GTP</name>
        <dbReference type="ChEBI" id="CHEBI:37565"/>
    </ligand>
</feature>
<dbReference type="Proteomes" id="UP000193067">
    <property type="component" value="Unassembled WGS sequence"/>
</dbReference>
<dbReference type="GO" id="GO:0005834">
    <property type="term" value="C:heterotrimeric G-protein complex"/>
    <property type="evidence" value="ECO:0007669"/>
    <property type="project" value="TreeGrafter"/>
</dbReference>
<dbReference type="Pfam" id="PF00503">
    <property type="entry name" value="G-alpha"/>
    <property type="match status" value="1"/>
</dbReference>
<accession>A0A1Y2IJB5</accession>
<evidence type="ECO:0000313" key="9">
    <source>
        <dbReference type="Proteomes" id="UP000193067"/>
    </source>
</evidence>
<dbReference type="Gene3D" id="1.10.400.10">
    <property type="entry name" value="GI Alpha 1, domain 2-like"/>
    <property type="match status" value="1"/>
</dbReference>
<dbReference type="GO" id="GO:0005737">
    <property type="term" value="C:cytoplasm"/>
    <property type="evidence" value="ECO:0007669"/>
    <property type="project" value="TreeGrafter"/>
</dbReference>
<feature type="region of interest" description="Disordered" evidence="7">
    <location>
        <begin position="234"/>
        <end position="283"/>
    </location>
</feature>
<proteinExistence type="predicted"/>
<gene>
    <name evidence="8" type="ORF">PYCCODRAFT_1426003</name>
</gene>
<keyword evidence="2 5" id="KW-0547">Nucleotide-binding</keyword>
<dbReference type="SMART" id="SM00275">
    <property type="entry name" value="G_alpha"/>
    <property type="match status" value="1"/>
</dbReference>
<dbReference type="InterPro" id="IPR011025">
    <property type="entry name" value="GproteinA_insert"/>
</dbReference>
<dbReference type="SUPFAM" id="SSF52540">
    <property type="entry name" value="P-loop containing nucleoside triphosphate hydrolases"/>
    <property type="match status" value="1"/>
</dbReference>
<evidence type="ECO:0000256" key="3">
    <source>
        <dbReference type="ARBA" id="ARBA00023134"/>
    </source>
</evidence>